<evidence type="ECO:0000313" key="2">
    <source>
        <dbReference type="EMBL" id="SNR91732.1"/>
    </source>
</evidence>
<dbReference type="AlphaFoldDB" id="A0A239A8G2"/>
<evidence type="ECO:0008006" key="4">
    <source>
        <dbReference type="Google" id="ProtNLM"/>
    </source>
</evidence>
<feature type="transmembrane region" description="Helical" evidence="1">
    <location>
        <begin position="71"/>
        <end position="90"/>
    </location>
</feature>
<organism evidence="2 3">
    <name type="scientific">Dokdonia pacifica</name>
    <dbReference type="NCBI Taxonomy" id="1627892"/>
    <lineage>
        <taxon>Bacteria</taxon>
        <taxon>Pseudomonadati</taxon>
        <taxon>Bacteroidota</taxon>
        <taxon>Flavobacteriia</taxon>
        <taxon>Flavobacteriales</taxon>
        <taxon>Flavobacteriaceae</taxon>
        <taxon>Dokdonia</taxon>
    </lineage>
</organism>
<gene>
    <name evidence="2" type="ORF">SAMN06265376_104218</name>
</gene>
<evidence type="ECO:0000256" key="1">
    <source>
        <dbReference type="SAM" id="Phobius"/>
    </source>
</evidence>
<dbReference type="EMBL" id="FZNY01000004">
    <property type="protein sequence ID" value="SNR91732.1"/>
    <property type="molecule type" value="Genomic_DNA"/>
</dbReference>
<dbReference type="OrthoDB" id="1160385at2"/>
<reference evidence="2 3" key="1">
    <citation type="submission" date="2017-06" db="EMBL/GenBank/DDBJ databases">
        <authorList>
            <person name="Kim H.J."/>
            <person name="Triplett B.A."/>
        </authorList>
    </citation>
    <scope>NUCLEOTIDE SEQUENCE [LARGE SCALE GENOMIC DNA]</scope>
    <source>
        <strain evidence="2 3">DSM 25597</strain>
    </source>
</reference>
<sequence length="199" mass="22848">MELEEMQAAWSQMSQDLEKQKQLTDEIILKMTQQKYTSQWNKIFTAEKIGGVVCYVAMVVLLANFKTFDTIALQVSAILCMLILAVLPILSLKTIRGMKQVNVTKMNYKETMETYAKGKKNFVNFQKLNVGISFLFMLLTVPVSAKLFNDENLFETLDPKLGIAAPFMLVFFGLLVWFVTRCYKKVLRSSETILKEIEE</sequence>
<keyword evidence="1" id="KW-0472">Membrane</keyword>
<dbReference type="Proteomes" id="UP000198379">
    <property type="component" value="Unassembled WGS sequence"/>
</dbReference>
<protein>
    <recommendedName>
        <fullName evidence="4">DUF3278 domain-containing protein</fullName>
    </recommendedName>
</protein>
<accession>A0A239A8G2</accession>
<feature type="transmembrane region" description="Helical" evidence="1">
    <location>
        <begin position="128"/>
        <end position="149"/>
    </location>
</feature>
<feature type="transmembrane region" description="Helical" evidence="1">
    <location>
        <begin position="161"/>
        <end position="180"/>
    </location>
</feature>
<proteinExistence type="predicted"/>
<keyword evidence="1" id="KW-0812">Transmembrane</keyword>
<feature type="transmembrane region" description="Helical" evidence="1">
    <location>
        <begin position="49"/>
        <end position="65"/>
    </location>
</feature>
<evidence type="ECO:0000313" key="3">
    <source>
        <dbReference type="Proteomes" id="UP000198379"/>
    </source>
</evidence>
<dbReference type="RefSeq" id="WP_089372029.1">
    <property type="nucleotide sequence ID" value="NZ_BMEP01000007.1"/>
</dbReference>
<name>A0A239A8G2_9FLAO</name>
<keyword evidence="3" id="KW-1185">Reference proteome</keyword>
<keyword evidence="1" id="KW-1133">Transmembrane helix</keyword>